<dbReference type="EMBL" id="OBQI01000001">
    <property type="protein sequence ID" value="SOC47732.1"/>
    <property type="molecule type" value="Genomic_DNA"/>
</dbReference>
<gene>
    <name evidence="2" type="ORF">SAMN05660748_0989</name>
</gene>
<dbReference type="RefSeq" id="WP_097193823.1">
    <property type="nucleotide sequence ID" value="NZ_OBQI01000001.1"/>
</dbReference>
<reference evidence="3" key="1">
    <citation type="submission" date="2017-08" db="EMBL/GenBank/DDBJ databases">
        <authorList>
            <person name="Varghese N."/>
            <person name="Submissions S."/>
        </authorList>
    </citation>
    <scope>NUCLEOTIDE SEQUENCE [LARGE SCALE GENOMIC DNA]</scope>
    <source>
        <strain evidence="3">DSM 4725</strain>
    </source>
</reference>
<dbReference type="AlphaFoldDB" id="A0A285V0Y9"/>
<keyword evidence="3" id="KW-1185">Reference proteome</keyword>
<evidence type="ECO:0000313" key="3">
    <source>
        <dbReference type="Proteomes" id="UP000219435"/>
    </source>
</evidence>
<proteinExistence type="predicted"/>
<name>A0A285V0Y9_9ACTN</name>
<evidence type="ECO:0008006" key="4">
    <source>
        <dbReference type="Google" id="ProtNLM"/>
    </source>
</evidence>
<feature type="compositionally biased region" description="Acidic residues" evidence="1">
    <location>
        <begin position="205"/>
        <end position="214"/>
    </location>
</feature>
<accession>A0A285V0Y9</accession>
<evidence type="ECO:0000256" key="1">
    <source>
        <dbReference type="SAM" id="MobiDB-lite"/>
    </source>
</evidence>
<dbReference type="OrthoDB" id="5195857at2"/>
<sequence length="214" mass="21339">MSEDSAPAVGGLPGVRLVLRRSWWVALGLAVGLGAGAGVGAVRPPVFESTAVLTVSAGDGVTSGDASRAAQALARLATEPGVVRDPLRAAGLPDAAANPRRSVRAQAAPDAPILTITGAASEASTARDLAATVSEALADLEPYPPFTATVVADAELPPGPRTPTWVEAAGGAGLGTALALVLAATIPGRRTASRSRADDQAAAEAEPDPDLLRY</sequence>
<evidence type="ECO:0000313" key="2">
    <source>
        <dbReference type="EMBL" id="SOC47732.1"/>
    </source>
</evidence>
<dbReference type="Proteomes" id="UP000219435">
    <property type="component" value="Unassembled WGS sequence"/>
</dbReference>
<feature type="region of interest" description="Disordered" evidence="1">
    <location>
        <begin position="189"/>
        <end position="214"/>
    </location>
</feature>
<organism evidence="2 3">
    <name type="scientific">Blastococcus aggregatus</name>
    <dbReference type="NCBI Taxonomy" id="38502"/>
    <lineage>
        <taxon>Bacteria</taxon>
        <taxon>Bacillati</taxon>
        <taxon>Actinomycetota</taxon>
        <taxon>Actinomycetes</taxon>
        <taxon>Geodermatophilales</taxon>
        <taxon>Geodermatophilaceae</taxon>
        <taxon>Blastococcus</taxon>
    </lineage>
</organism>
<protein>
    <recommendedName>
        <fullName evidence="4">Capsular polysaccharide biosynthesis protein</fullName>
    </recommendedName>
</protein>